<dbReference type="GO" id="GO:0004777">
    <property type="term" value="F:succinate-semialdehyde dehydrogenase (NAD+) activity"/>
    <property type="evidence" value="ECO:0007669"/>
    <property type="project" value="TreeGrafter"/>
</dbReference>
<sequence>MRGAAETVKKVSLELGGNAPFIVMDDANLQQAAAGLVQSKFRNAGQTCICTNRVFVHEEVAEEFTQLFKNELDKLKVGNGLDQGIDIGPLIF</sequence>
<protein>
    <submittedName>
        <fullName evidence="5">Succinate-semialdehyde dehydrogenase</fullName>
    </submittedName>
</protein>
<reference evidence="5 6" key="1">
    <citation type="submission" date="2018-01" db="EMBL/GenBank/DDBJ databases">
        <title>Bacillus asahii Genome sequencing and assembly.</title>
        <authorList>
            <person name="Jiang H."/>
            <person name="Feng Y."/>
            <person name="Zhao F."/>
            <person name="Lin X."/>
        </authorList>
    </citation>
    <scope>NUCLEOTIDE SEQUENCE [LARGE SCALE GENOMIC DNA]</scope>
    <source>
        <strain evidence="5 6">OM18</strain>
    </source>
</reference>
<dbReference type="InterPro" id="IPR029510">
    <property type="entry name" value="Ald_DH_CS_GLU"/>
</dbReference>
<feature type="active site" evidence="2">
    <location>
        <position position="14"/>
    </location>
</feature>
<dbReference type="InterPro" id="IPR016161">
    <property type="entry name" value="Ald_DH/histidinol_DH"/>
</dbReference>
<dbReference type="Pfam" id="PF00171">
    <property type="entry name" value="Aldedh"/>
    <property type="match status" value="1"/>
</dbReference>
<dbReference type="InterPro" id="IPR050740">
    <property type="entry name" value="Aldehyde_DH_Superfamily"/>
</dbReference>
<dbReference type="Gene3D" id="3.40.605.10">
    <property type="entry name" value="Aldehyde Dehydrogenase, Chain A, domain 1"/>
    <property type="match status" value="1"/>
</dbReference>
<dbReference type="InterPro" id="IPR016163">
    <property type="entry name" value="Ald_DH_C"/>
</dbReference>
<evidence type="ECO:0000259" key="4">
    <source>
        <dbReference type="Pfam" id="PF00171"/>
    </source>
</evidence>
<dbReference type="PROSITE" id="PS00070">
    <property type="entry name" value="ALDEHYDE_DEHYDR_CYS"/>
    <property type="match status" value="1"/>
</dbReference>
<dbReference type="GO" id="GO:0009450">
    <property type="term" value="P:gamma-aminobutyric acid catabolic process"/>
    <property type="evidence" value="ECO:0007669"/>
    <property type="project" value="TreeGrafter"/>
</dbReference>
<evidence type="ECO:0000313" key="6">
    <source>
        <dbReference type="Proteomes" id="UP000283095"/>
    </source>
</evidence>
<proteinExistence type="inferred from homology"/>
<dbReference type="EMBL" id="CP026095">
    <property type="protein sequence ID" value="AZV42884.1"/>
    <property type="molecule type" value="Genomic_DNA"/>
</dbReference>
<name>A0A3Q9RMW2_9BACI</name>
<dbReference type="Gene3D" id="3.40.309.10">
    <property type="entry name" value="Aldehyde Dehydrogenase, Chain A, domain 2"/>
    <property type="match status" value="1"/>
</dbReference>
<dbReference type="PROSITE" id="PS00687">
    <property type="entry name" value="ALDEHYDE_DEHYDR_GLU"/>
    <property type="match status" value="1"/>
</dbReference>
<accession>A0A3Q9RMW2</accession>
<dbReference type="InterPro" id="IPR016160">
    <property type="entry name" value="Ald_DH_CS_CYS"/>
</dbReference>
<evidence type="ECO:0000256" key="1">
    <source>
        <dbReference type="ARBA" id="ARBA00023002"/>
    </source>
</evidence>
<evidence type="ECO:0000313" key="5">
    <source>
        <dbReference type="EMBL" id="AZV42884.1"/>
    </source>
</evidence>
<evidence type="ECO:0000256" key="2">
    <source>
        <dbReference type="PROSITE-ProRule" id="PRU10007"/>
    </source>
</evidence>
<dbReference type="InterPro" id="IPR015590">
    <property type="entry name" value="Aldehyde_DH_dom"/>
</dbReference>
<comment type="similarity">
    <text evidence="3">Belongs to the aldehyde dehydrogenase family.</text>
</comment>
<keyword evidence="1 3" id="KW-0560">Oxidoreductase</keyword>
<organism evidence="5 6">
    <name type="scientific">Peribacillus asahii</name>
    <dbReference type="NCBI Taxonomy" id="228899"/>
    <lineage>
        <taxon>Bacteria</taxon>
        <taxon>Bacillati</taxon>
        <taxon>Bacillota</taxon>
        <taxon>Bacilli</taxon>
        <taxon>Bacillales</taxon>
        <taxon>Bacillaceae</taxon>
        <taxon>Peribacillus</taxon>
    </lineage>
</organism>
<dbReference type="Proteomes" id="UP000283095">
    <property type="component" value="Chromosome"/>
</dbReference>
<dbReference type="PANTHER" id="PTHR43353">
    <property type="entry name" value="SUCCINATE-SEMIALDEHYDE DEHYDROGENASE, MITOCHONDRIAL"/>
    <property type="match status" value="1"/>
</dbReference>
<evidence type="ECO:0000256" key="3">
    <source>
        <dbReference type="RuleBase" id="RU003345"/>
    </source>
</evidence>
<dbReference type="KEGG" id="pasa:BAOM_2275"/>
<gene>
    <name evidence="5" type="primary">gabD</name>
    <name evidence="5" type="ORF">BAOM_2275</name>
</gene>
<dbReference type="AlphaFoldDB" id="A0A3Q9RMW2"/>
<dbReference type="SUPFAM" id="SSF53720">
    <property type="entry name" value="ALDH-like"/>
    <property type="match status" value="1"/>
</dbReference>
<dbReference type="PANTHER" id="PTHR43353:SF5">
    <property type="entry name" value="SUCCINATE-SEMIALDEHYDE DEHYDROGENASE, MITOCHONDRIAL"/>
    <property type="match status" value="1"/>
</dbReference>
<feature type="domain" description="Aldehyde dehydrogenase" evidence="4">
    <location>
        <begin position="3"/>
        <end position="91"/>
    </location>
</feature>
<dbReference type="InterPro" id="IPR016162">
    <property type="entry name" value="Ald_DH_N"/>
</dbReference>